<dbReference type="EMBL" id="QNRR01000004">
    <property type="protein sequence ID" value="RBP44225.1"/>
    <property type="molecule type" value="Genomic_DNA"/>
</dbReference>
<dbReference type="RefSeq" id="WP_113958650.1">
    <property type="nucleotide sequence ID" value="NZ_QNRR01000004.1"/>
</dbReference>
<sequence>MKTFLPLLVVLFLMTGASAEKQAQRLGEFRATFGDELYEALFHLPETRDAMRKHIPRLDQWIGFEVNFWKEIPEETKLKILDDVGTQIESFKEGGGIDRVWQKIRDWIAIDQQLGLLATFSDADEEFMDILYQDPLLRPSFKWLLERRPKDFDPKYIGGSFTSGEMAGFYPMLVERLLNASKKERFECFGRIFTYIAKESPGEQSKAGE</sequence>
<keyword evidence="1" id="KW-0732">Signal</keyword>
<dbReference type="AlphaFoldDB" id="A0A366HNR7"/>
<comment type="caution">
    <text evidence="2">The sequence shown here is derived from an EMBL/GenBank/DDBJ whole genome shotgun (WGS) entry which is preliminary data.</text>
</comment>
<dbReference type="Proteomes" id="UP000253426">
    <property type="component" value="Unassembled WGS sequence"/>
</dbReference>
<proteinExistence type="predicted"/>
<feature type="signal peptide" evidence="1">
    <location>
        <begin position="1"/>
        <end position="19"/>
    </location>
</feature>
<dbReference type="OrthoDB" id="9854895at2"/>
<keyword evidence="3" id="KW-1185">Reference proteome</keyword>
<evidence type="ECO:0000256" key="1">
    <source>
        <dbReference type="SAM" id="SignalP"/>
    </source>
</evidence>
<protein>
    <submittedName>
        <fullName evidence="2">Uncharacterized protein</fullName>
    </submittedName>
</protein>
<gene>
    <name evidence="2" type="ORF">DES53_10444</name>
</gene>
<feature type="chain" id="PRO_5016784661" evidence="1">
    <location>
        <begin position="20"/>
        <end position="209"/>
    </location>
</feature>
<accession>A0A366HNR7</accession>
<reference evidence="2 3" key="1">
    <citation type="submission" date="2018-06" db="EMBL/GenBank/DDBJ databases">
        <title>Genomic Encyclopedia of Type Strains, Phase IV (KMG-IV): sequencing the most valuable type-strain genomes for metagenomic binning, comparative biology and taxonomic classification.</title>
        <authorList>
            <person name="Goeker M."/>
        </authorList>
    </citation>
    <scope>NUCLEOTIDE SEQUENCE [LARGE SCALE GENOMIC DNA]</scope>
    <source>
        <strain evidence="2 3">DSM 25532</strain>
    </source>
</reference>
<name>A0A366HNR7_9BACT</name>
<evidence type="ECO:0000313" key="3">
    <source>
        <dbReference type="Proteomes" id="UP000253426"/>
    </source>
</evidence>
<evidence type="ECO:0000313" key="2">
    <source>
        <dbReference type="EMBL" id="RBP44225.1"/>
    </source>
</evidence>
<organism evidence="2 3">
    <name type="scientific">Roseimicrobium gellanilyticum</name>
    <dbReference type="NCBI Taxonomy" id="748857"/>
    <lineage>
        <taxon>Bacteria</taxon>
        <taxon>Pseudomonadati</taxon>
        <taxon>Verrucomicrobiota</taxon>
        <taxon>Verrucomicrobiia</taxon>
        <taxon>Verrucomicrobiales</taxon>
        <taxon>Verrucomicrobiaceae</taxon>
        <taxon>Roseimicrobium</taxon>
    </lineage>
</organism>